<evidence type="ECO:0000313" key="1">
    <source>
        <dbReference type="EMBL" id="KAF0773738.1"/>
    </source>
</evidence>
<accession>A0A6G0ZQB0</accession>
<dbReference type="EMBL" id="VUJU01000033">
    <property type="protein sequence ID" value="KAF0773738.1"/>
    <property type="molecule type" value="Genomic_DNA"/>
</dbReference>
<sequence length="96" mass="11060">MSHNSVTVVGEEAKRLSCSSYITPVATRPPNVLMDAPFGRMTSTLKNGPKLMIARADRVAFSFVLEFKNKKKKNIIFLRRTTRTRRQRRIIRVPQQ</sequence>
<dbReference type="AlphaFoldDB" id="A0A6G0ZQB0"/>
<comment type="caution">
    <text evidence="1">The sequence shown here is derived from an EMBL/GenBank/DDBJ whole genome shotgun (WGS) entry which is preliminary data.</text>
</comment>
<proteinExistence type="predicted"/>
<reference evidence="1 2" key="1">
    <citation type="submission" date="2019-08" db="EMBL/GenBank/DDBJ databases">
        <title>Whole genome of Aphis craccivora.</title>
        <authorList>
            <person name="Voronova N.V."/>
            <person name="Shulinski R.S."/>
            <person name="Bandarenka Y.V."/>
            <person name="Zhorov D.G."/>
            <person name="Warner D."/>
        </authorList>
    </citation>
    <scope>NUCLEOTIDE SEQUENCE [LARGE SCALE GENOMIC DNA]</scope>
    <source>
        <strain evidence="1">180601</strain>
        <tissue evidence="1">Whole Body</tissue>
    </source>
</reference>
<dbReference type="Proteomes" id="UP000478052">
    <property type="component" value="Unassembled WGS sequence"/>
</dbReference>
<evidence type="ECO:0000313" key="2">
    <source>
        <dbReference type="Proteomes" id="UP000478052"/>
    </source>
</evidence>
<keyword evidence="2" id="KW-1185">Reference proteome</keyword>
<name>A0A6G0ZQB0_APHCR</name>
<organism evidence="1 2">
    <name type="scientific">Aphis craccivora</name>
    <name type="common">Cowpea aphid</name>
    <dbReference type="NCBI Taxonomy" id="307492"/>
    <lineage>
        <taxon>Eukaryota</taxon>
        <taxon>Metazoa</taxon>
        <taxon>Ecdysozoa</taxon>
        <taxon>Arthropoda</taxon>
        <taxon>Hexapoda</taxon>
        <taxon>Insecta</taxon>
        <taxon>Pterygota</taxon>
        <taxon>Neoptera</taxon>
        <taxon>Paraneoptera</taxon>
        <taxon>Hemiptera</taxon>
        <taxon>Sternorrhyncha</taxon>
        <taxon>Aphidomorpha</taxon>
        <taxon>Aphidoidea</taxon>
        <taxon>Aphididae</taxon>
        <taxon>Aphidini</taxon>
        <taxon>Aphis</taxon>
        <taxon>Aphis</taxon>
    </lineage>
</organism>
<protein>
    <submittedName>
        <fullName evidence="1">Uncharacterized protein</fullName>
    </submittedName>
</protein>
<gene>
    <name evidence="1" type="ORF">FWK35_00017872</name>
</gene>